<evidence type="ECO:0000313" key="2">
    <source>
        <dbReference type="EMBL" id="PNF76248.1"/>
    </source>
</evidence>
<organism evidence="2 3">
    <name type="scientific">Stutzerimonas degradans</name>
    <dbReference type="NCBI Taxonomy" id="2968968"/>
    <lineage>
        <taxon>Bacteria</taxon>
        <taxon>Pseudomonadati</taxon>
        <taxon>Pseudomonadota</taxon>
        <taxon>Gammaproteobacteria</taxon>
        <taxon>Pseudomonadales</taxon>
        <taxon>Pseudomonadaceae</taxon>
        <taxon>Stutzerimonas</taxon>
    </lineage>
</organism>
<evidence type="ECO:0008006" key="4">
    <source>
        <dbReference type="Google" id="ProtNLM"/>
    </source>
</evidence>
<dbReference type="EMBL" id="POUK01000004">
    <property type="protein sequence ID" value="PNF76248.1"/>
    <property type="molecule type" value="Genomic_DNA"/>
</dbReference>
<evidence type="ECO:0000313" key="3">
    <source>
        <dbReference type="Proteomes" id="UP000235881"/>
    </source>
</evidence>
<evidence type="ECO:0000256" key="1">
    <source>
        <dbReference type="SAM" id="SignalP"/>
    </source>
</evidence>
<reference evidence="2 3" key="1">
    <citation type="submission" date="2018-01" db="EMBL/GenBank/DDBJ databases">
        <title>Denitrification phenotypes of diverse strains of Pseudomonas stutzeri.</title>
        <authorList>
            <person name="Milligan D.A."/>
            <person name="Bergaust L."/>
            <person name="Bakken L.R."/>
            <person name="Frostegard A."/>
        </authorList>
    </citation>
    <scope>NUCLEOTIDE SEQUENCE [LARGE SCALE GENOMIC DNA]</scope>
    <source>
        <strain evidence="2 3">DSM 50238</strain>
    </source>
</reference>
<dbReference type="Pfam" id="PF10972">
    <property type="entry name" value="CsiV"/>
    <property type="match status" value="1"/>
</dbReference>
<dbReference type="RefSeq" id="WP_043299334.1">
    <property type="nucleotide sequence ID" value="NZ_CP065721.1"/>
</dbReference>
<proteinExistence type="predicted"/>
<keyword evidence="1" id="KW-0732">Signal</keyword>
<dbReference type="InterPro" id="IPR021241">
    <property type="entry name" value="CsiV"/>
</dbReference>
<dbReference type="Proteomes" id="UP000235881">
    <property type="component" value="Unassembled WGS sequence"/>
</dbReference>
<name>A0A8E2QCE9_9GAMM</name>
<gene>
    <name evidence="2" type="ORF">CXK95_12660</name>
</gene>
<feature type="chain" id="PRO_5034936440" description="Histidine phosphatase family protein" evidence="1">
    <location>
        <begin position="21"/>
        <end position="169"/>
    </location>
</feature>
<comment type="caution">
    <text evidence="2">The sequence shown here is derived from an EMBL/GenBank/DDBJ whole genome shotgun (WGS) entry which is preliminary data.</text>
</comment>
<sequence>MSPLRRLLLLLVLCAPPACADALYRIELILFRHAEPLEASRRAPYDWARNARLLAGSDAQPADFEALAERLDSGDGYRVLLRQTWRQRIDERVAVVEGARQLEHFPVQGVIALRRRHGLEVDARFWVNRFGEHGRLLASEQLQQRVQLRPGELRYIDHGSLGALIRASY</sequence>
<dbReference type="AlphaFoldDB" id="A0A8E2QCE9"/>
<feature type="signal peptide" evidence="1">
    <location>
        <begin position="1"/>
        <end position="20"/>
    </location>
</feature>
<keyword evidence="3" id="KW-1185">Reference proteome</keyword>
<accession>A0A8E2QCE9</accession>
<protein>
    <recommendedName>
        <fullName evidence="4">Histidine phosphatase family protein</fullName>
    </recommendedName>
</protein>